<reference evidence="2" key="1">
    <citation type="submission" date="2018-05" db="EMBL/GenBank/DDBJ databases">
        <authorList>
            <person name="Lanie J.A."/>
            <person name="Ng W.-L."/>
            <person name="Kazmierczak K.M."/>
            <person name="Andrzejewski T.M."/>
            <person name="Davidsen T.M."/>
            <person name="Wayne K.J."/>
            <person name="Tettelin H."/>
            <person name="Glass J.I."/>
            <person name="Rusch D."/>
            <person name="Podicherti R."/>
            <person name="Tsui H.-C.T."/>
            <person name="Winkler M.E."/>
        </authorList>
    </citation>
    <scope>NUCLEOTIDE SEQUENCE</scope>
</reference>
<gene>
    <name evidence="2" type="ORF">METZ01_LOCUS499445</name>
</gene>
<proteinExistence type="predicted"/>
<dbReference type="InterPro" id="IPR015424">
    <property type="entry name" value="PyrdxlP-dep_Trfase"/>
</dbReference>
<name>A0A383DQ12_9ZZZZ</name>
<sequence length="45" mass="4771">MEMGIPNIPTPEIAKEAEKKAIDAGLQGSYPPFDGIPQLKKAGCD</sequence>
<accession>A0A383DQ12</accession>
<dbReference type="SUPFAM" id="SSF53383">
    <property type="entry name" value="PLP-dependent transferases"/>
    <property type="match status" value="1"/>
</dbReference>
<evidence type="ECO:0008006" key="3">
    <source>
        <dbReference type="Google" id="ProtNLM"/>
    </source>
</evidence>
<feature type="region of interest" description="Disordered" evidence="1">
    <location>
        <begin position="25"/>
        <end position="45"/>
    </location>
</feature>
<evidence type="ECO:0000313" key="2">
    <source>
        <dbReference type="EMBL" id="SVE46591.1"/>
    </source>
</evidence>
<protein>
    <recommendedName>
        <fullName evidence="3">Aminotransferase class I/classII domain-containing protein</fullName>
    </recommendedName>
</protein>
<dbReference type="Gene3D" id="6.10.120.10">
    <property type="entry name" value="Bacterial aspartate aminotransferase, helical domain"/>
    <property type="match status" value="1"/>
</dbReference>
<dbReference type="EMBL" id="UINC01219218">
    <property type="protein sequence ID" value="SVE46591.1"/>
    <property type="molecule type" value="Genomic_DNA"/>
</dbReference>
<organism evidence="2">
    <name type="scientific">marine metagenome</name>
    <dbReference type="NCBI Taxonomy" id="408172"/>
    <lineage>
        <taxon>unclassified sequences</taxon>
        <taxon>metagenomes</taxon>
        <taxon>ecological metagenomes</taxon>
    </lineage>
</organism>
<evidence type="ECO:0000256" key="1">
    <source>
        <dbReference type="SAM" id="MobiDB-lite"/>
    </source>
</evidence>
<feature type="non-terminal residue" evidence="2">
    <location>
        <position position="45"/>
    </location>
</feature>
<dbReference type="AlphaFoldDB" id="A0A383DQ12"/>